<evidence type="ECO:0000313" key="1">
    <source>
        <dbReference type="Proteomes" id="UP000008854"/>
    </source>
</evidence>
<protein>
    <submittedName>
        <fullName evidence="2">Ovule protein</fullName>
    </submittedName>
</protein>
<accession>A0A5K4F9T6</accession>
<dbReference type="Proteomes" id="UP000008854">
    <property type="component" value="Unassembled WGS sequence"/>
</dbReference>
<dbReference type="AlphaFoldDB" id="A0A5K4F9T6"/>
<dbReference type="InParanoid" id="A0A5K4F9T6"/>
<organism evidence="1 2">
    <name type="scientific">Schistosoma mansoni</name>
    <name type="common">Blood fluke</name>
    <dbReference type="NCBI Taxonomy" id="6183"/>
    <lineage>
        <taxon>Eukaryota</taxon>
        <taxon>Metazoa</taxon>
        <taxon>Spiralia</taxon>
        <taxon>Lophotrochozoa</taxon>
        <taxon>Platyhelminthes</taxon>
        <taxon>Trematoda</taxon>
        <taxon>Digenea</taxon>
        <taxon>Strigeidida</taxon>
        <taxon>Schistosomatoidea</taxon>
        <taxon>Schistosomatidae</taxon>
        <taxon>Schistosoma</taxon>
    </lineage>
</organism>
<dbReference type="WBParaSite" id="Smp_324290.1">
    <property type="protein sequence ID" value="Smp_324290.1"/>
    <property type="gene ID" value="Smp_324290"/>
</dbReference>
<sequence length="64" mass="7603">MHRESPPNCMHKKEPHLRKPFKLPLTYLTSKQTTSFTYYRLTLSITNPPLLIINYFYVTTDTTI</sequence>
<proteinExistence type="predicted"/>
<reference evidence="2" key="2">
    <citation type="submission" date="2019-11" db="UniProtKB">
        <authorList>
            <consortium name="WormBaseParasite"/>
        </authorList>
    </citation>
    <scope>IDENTIFICATION</scope>
    <source>
        <strain evidence="2">Puerto Rican</strain>
    </source>
</reference>
<evidence type="ECO:0000313" key="2">
    <source>
        <dbReference type="WBParaSite" id="Smp_324290.1"/>
    </source>
</evidence>
<name>A0A5K4F9T6_SCHMA</name>
<reference evidence="1" key="1">
    <citation type="journal article" date="2012" name="PLoS Negl. Trop. Dis.">
        <title>A systematically improved high quality genome and transcriptome of the human blood fluke Schistosoma mansoni.</title>
        <authorList>
            <person name="Protasio A.V."/>
            <person name="Tsai I.J."/>
            <person name="Babbage A."/>
            <person name="Nichol S."/>
            <person name="Hunt M."/>
            <person name="Aslett M.A."/>
            <person name="De Silva N."/>
            <person name="Velarde G.S."/>
            <person name="Anderson T.J."/>
            <person name="Clark R.C."/>
            <person name="Davidson C."/>
            <person name="Dillon G.P."/>
            <person name="Holroyd N.E."/>
            <person name="LoVerde P.T."/>
            <person name="Lloyd C."/>
            <person name="McQuillan J."/>
            <person name="Oliveira G."/>
            <person name="Otto T.D."/>
            <person name="Parker-Manuel S.J."/>
            <person name="Quail M.A."/>
            <person name="Wilson R.A."/>
            <person name="Zerlotini A."/>
            <person name="Dunne D.W."/>
            <person name="Berriman M."/>
        </authorList>
    </citation>
    <scope>NUCLEOTIDE SEQUENCE [LARGE SCALE GENOMIC DNA]</scope>
    <source>
        <strain evidence="1">Puerto Rican</strain>
    </source>
</reference>
<keyword evidence="1" id="KW-1185">Reference proteome</keyword>